<accession>A0ABU7JIN5</accession>
<evidence type="ECO:0000313" key="2">
    <source>
        <dbReference type="Proteomes" id="UP001339167"/>
    </source>
</evidence>
<dbReference type="EMBL" id="JAUGZK010000014">
    <property type="protein sequence ID" value="MEE2025562.1"/>
    <property type="molecule type" value="Genomic_DNA"/>
</dbReference>
<dbReference type="Pfam" id="PF26541">
    <property type="entry name" value="MafI2"/>
    <property type="match status" value="1"/>
</dbReference>
<keyword evidence="2" id="KW-1185">Reference proteome</keyword>
<organism evidence="1 2">
    <name type="scientific">Alkalimonas mucilaginosa</name>
    <dbReference type="NCBI Taxonomy" id="3057676"/>
    <lineage>
        <taxon>Bacteria</taxon>
        <taxon>Pseudomonadati</taxon>
        <taxon>Pseudomonadota</taxon>
        <taxon>Gammaproteobacteria</taxon>
        <taxon>Alkalimonas</taxon>
    </lineage>
</organism>
<comment type="caution">
    <text evidence="1">The sequence shown here is derived from an EMBL/GenBank/DDBJ whole genome shotgun (WGS) entry which is preliminary data.</text>
</comment>
<dbReference type="Proteomes" id="UP001339167">
    <property type="component" value="Unassembled WGS sequence"/>
</dbReference>
<dbReference type="RefSeq" id="WP_330088876.1">
    <property type="nucleotide sequence ID" value="NZ_JAUGZK010000014.1"/>
</dbReference>
<dbReference type="InterPro" id="IPR058702">
    <property type="entry name" value="MafI2-like"/>
</dbReference>
<sequence length="113" mass="13047">MRTEHEIKLMLHAQSALLGEVVPSFRAVSFELSPDGEDLVARFIFDGNPSDDAKEVASVVLTNLLSNYSKNHRSYKEEMLAVPYPEEMEHLSLLVYLRNEDDWNSWSRLYKNT</sequence>
<evidence type="ECO:0000313" key="1">
    <source>
        <dbReference type="EMBL" id="MEE2025562.1"/>
    </source>
</evidence>
<name>A0ABU7JIN5_9GAMM</name>
<reference evidence="1 2" key="1">
    <citation type="submission" date="2023-06" db="EMBL/GenBank/DDBJ databases">
        <title>Alkalimonas sp., MEB004 an alkaliphilic bacterium isolated from Lonar Lake, India.</title>
        <authorList>
            <person name="Joshi A."/>
            <person name="Thite S."/>
        </authorList>
    </citation>
    <scope>NUCLEOTIDE SEQUENCE [LARGE SCALE GENOMIC DNA]</scope>
    <source>
        <strain evidence="1 2">MEB004</strain>
    </source>
</reference>
<proteinExistence type="predicted"/>
<gene>
    <name evidence="1" type="ORF">QWF21_15095</name>
</gene>
<protein>
    <submittedName>
        <fullName evidence="1">Uncharacterized protein</fullName>
    </submittedName>
</protein>